<dbReference type="EMBL" id="PFMS01000087">
    <property type="protein sequence ID" value="PIZ15441.1"/>
    <property type="molecule type" value="Genomic_DNA"/>
</dbReference>
<dbReference type="GO" id="GO:0006741">
    <property type="term" value="P:NADP+ biosynthetic process"/>
    <property type="evidence" value="ECO:0007669"/>
    <property type="project" value="UniProtKB-UniRule"/>
</dbReference>
<keyword evidence="6" id="KW-0963">Cytoplasm</keyword>
<dbReference type="GO" id="GO:0046872">
    <property type="term" value="F:metal ion binding"/>
    <property type="evidence" value="ECO:0007669"/>
    <property type="project" value="UniProtKB-UniRule"/>
</dbReference>
<evidence type="ECO:0000256" key="1">
    <source>
        <dbReference type="ARBA" id="ARBA00022679"/>
    </source>
</evidence>
<keyword evidence="3 6" id="KW-0521">NADP</keyword>
<sequence>MIKKIGIIANLEKKKSKEASGEIAKFLKRHRIEVLGLDNINKSQLVIAIGGDGMVLRAVQLVHPKIPVLPIHSGSLGFLSQMNVTQFKEKFGQIIREDFKIENRMMLSASIGNSKCSGAIHRTFRALNDFVIERKTHRAIMLDIQIENQKLATYVADGLIIATPTGSTAYSLAAGGPVVNSLLCVLVLTPISPHTLMNRSFVLAGNESVEIFPKDDCFLTIDGQKKIPVNSGAAIIVKKSPLVFKLIQIGERKFYSSIKKLGS</sequence>
<keyword evidence="4 6" id="KW-0520">NAD</keyword>
<feature type="binding site" evidence="6">
    <location>
        <begin position="52"/>
        <end position="53"/>
    </location>
    <ligand>
        <name>NAD(+)</name>
        <dbReference type="ChEBI" id="CHEBI:57540"/>
    </ligand>
</feature>
<dbReference type="InterPro" id="IPR017437">
    <property type="entry name" value="ATP-NAD_kinase_PpnK-typ_C"/>
</dbReference>
<comment type="cofactor">
    <cofactor evidence="6">
        <name>a divalent metal cation</name>
        <dbReference type="ChEBI" id="CHEBI:60240"/>
    </cofactor>
</comment>
<proteinExistence type="inferred from homology"/>
<dbReference type="Gene3D" id="3.40.50.10330">
    <property type="entry name" value="Probable inorganic polyphosphate/atp-NAD kinase, domain 1"/>
    <property type="match status" value="1"/>
</dbReference>
<comment type="function">
    <text evidence="6">Involved in the regulation of the intracellular balance of NAD and NADP, and is a key enzyme in the biosynthesis of NADP. Catalyzes specifically the phosphorylation on 2'-hydroxyl of the adenosine moiety of NAD to yield NADP.</text>
</comment>
<comment type="subcellular location">
    <subcellularLocation>
        <location evidence="6">Cytoplasm</location>
    </subcellularLocation>
</comment>
<dbReference type="InterPro" id="IPR017438">
    <property type="entry name" value="ATP-NAD_kinase_N"/>
</dbReference>
<dbReference type="GO" id="GO:0003951">
    <property type="term" value="F:NAD+ kinase activity"/>
    <property type="evidence" value="ECO:0007669"/>
    <property type="project" value="UniProtKB-UniRule"/>
</dbReference>
<comment type="similarity">
    <text evidence="6">Belongs to the NAD kinase family.</text>
</comment>
<dbReference type="Proteomes" id="UP000234145">
    <property type="component" value="Unassembled WGS sequence"/>
</dbReference>
<protein>
    <recommendedName>
        <fullName evidence="6">NAD kinase</fullName>
        <ecNumber evidence="6">2.7.1.23</ecNumber>
    </recommendedName>
    <alternativeName>
        <fullName evidence="6">ATP-dependent NAD kinase</fullName>
    </alternativeName>
</protein>
<organism evidence="7 8">
    <name type="scientific">Candidatus Desantisbacteria bacterium CG_4_10_14_0_8_um_filter_39_17</name>
    <dbReference type="NCBI Taxonomy" id="1974542"/>
    <lineage>
        <taxon>Bacteria</taxon>
        <taxon>Candidatus Desantisiibacteriota</taxon>
    </lineage>
</organism>
<dbReference type="GO" id="GO:0019674">
    <property type="term" value="P:NAD+ metabolic process"/>
    <property type="evidence" value="ECO:0007669"/>
    <property type="project" value="InterPro"/>
</dbReference>
<evidence type="ECO:0000256" key="2">
    <source>
        <dbReference type="ARBA" id="ARBA00022777"/>
    </source>
</evidence>
<keyword evidence="1 6" id="KW-0808">Transferase</keyword>
<dbReference type="PANTHER" id="PTHR20275:SF0">
    <property type="entry name" value="NAD KINASE"/>
    <property type="match status" value="1"/>
</dbReference>
<comment type="caution">
    <text evidence="6">Lacks conserved residue(s) required for the propagation of feature annotation.</text>
</comment>
<dbReference type="Pfam" id="PF01513">
    <property type="entry name" value="NAD_kinase"/>
    <property type="match status" value="1"/>
</dbReference>
<feature type="binding site" evidence="6">
    <location>
        <position position="57"/>
    </location>
    <ligand>
        <name>NAD(+)</name>
        <dbReference type="ChEBI" id="CHEBI:57540"/>
    </ligand>
</feature>
<dbReference type="AlphaFoldDB" id="A0A2H9PAG5"/>
<feature type="binding site" evidence="6">
    <location>
        <begin position="128"/>
        <end position="129"/>
    </location>
    <ligand>
        <name>NAD(+)</name>
        <dbReference type="ChEBI" id="CHEBI:57540"/>
    </ligand>
</feature>
<dbReference type="PANTHER" id="PTHR20275">
    <property type="entry name" value="NAD KINASE"/>
    <property type="match status" value="1"/>
</dbReference>
<feature type="active site" description="Proton acceptor" evidence="6">
    <location>
        <position position="52"/>
    </location>
</feature>
<keyword evidence="6" id="KW-0067">ATP-binding</keyword>
<evidence type="ECO:0000313" key="8">
    <source>
        <dbReference type="Proteomes" id="UP000234145"/>
    </source>
</evidence>
<evidence type="ECO:0000256" key="3">
    <source>
        <dbReference type="ARBA" id="ARBA00022857"/>
    </source>
</evidence>
<dbReference type="GO" id="GO:0005524">
    <property type="term" value="F:ATP binding"/>
    <property type="evidence" value="ECO:0007669"/>
    <property type="project" value="UniProtKB-KW"/>
</dbReference>
<dbReference type="EC" id="2.7.1.23" evidence="6"/>
<keyword evidence="2 6" id="KW-0418">Kinase</keyword>
<dbReference type="GO" id="GO:0051287">
    <property type="term" value="F:NAD binding"/>
    <property type="evidence" value="ECO:0007669"/>
    <property type="project" value="UniProtKB-ARBA"/>
</dbReference>
<evidence type="ECO:0000256" key="6">
    <source>
        <dbReference type="HAMAP-Rule" id="MF_00361"/>
    </source>
</evidence>
<comment type="catalytic activity">
    <reaction evidence="5 6">
        <text>NAD(+) + ATP = ADP + NADP(+) + H(+)</text>
        <dbReference type="Rhea" id="RHEA:18629"/>
        <dbReference type="ChEBI" id="CHEBI:15378"/>
        <dbReference type="ChEBI" id="CHEBI:30616"/>
        <dbReference type="ChEBI" id="CHEBI:57540"/>
        <dbReference type="ChEBI" id="CHEBI:58349"/>
        <dbReference type="ChEBI" id="CHEBI:456216"/>
        <dbReference type="EC" id="2.7.1.23"/>
    </reaction>
</comment>
<dbReference type="SUPFAM" id="SSF111331">
    <property type="entry name" value="NAD kinase/diacylglycerol kinase-like"/>
    <property type="match status" value="1"/>
</dbReference>
<dbReference type="Pfam" id="PF20143">
    <property type="entry name" value="NAD_kinase_C"/>
    <property type="match status" value="1"/>
</dbReference>
<dbReference type="HAMAP" id="MF_00361">
    <property type="entry name" value="NAD_kinase"/>
    <property type="match status" value="1"/>
</dbReference>
<name>A0A2H9PAG5_9BACT</name>
<accession>A0A2H9PAG5</accession>
<dbReference type="GO" id="GO:0005737">
    <property type="term" value="C:cytoplasm"/>
    <property type="evidence" value="ECO:0007669"/>
    <property type="project" value="UniProtKB-SubCell"/>
</dbReference>
<feature type="binding site" evidence="6">
    <location>
        <position position="157"/>
    </location>
    <ligand>
        <name>NAD(+)</name>
        <dbReference type="ChEBI" id="CHEBI:57540"/>
    </ligand>
</feature>
<dbReference type="Gene3D" id="2.60.200.30">
    <property type="entry name" value="Probable inorganic polyphosphate/atp-NAD kinase, domain 2"/>
    <property type="match status" value="1"/>
</dbReference>
<dbReference type="InterPro" id="IPR002504">
    <property type="entry name" value="NADK"/>
</dbReference>
<comment type="caution">
    <text evidence="7">The sequence shown here is derived from an EMBL/GenBank/DDBJ whole genome shotgun (WGS) entry which is preliminary data.</text>
</comment>
<gene>
    <name evidence="6" type="primary">nadK</name>
    <name evidence="7" type="ORF">COY51_05185</name>
</gene>
<evidence type="ECO:0000256" key="4">
    <source>
        <dbReference type="ARBA" id="ARBA00023027"/>
    </source>
</evidence>
<feature type="binding site" evidence="6">
    <location>
        <position position="138"/>
    </location>
    <ligand>
        <name>NAD(+)</name>
        <dbReference type="ChEBI" id="CHEBI:57540"/>
    </ligand>
</feature>
<keyword evidence="6" id="KW-0547">Nucleotide-binding</keyword>
<reference evidence="8" key="1">
    <citation type="submission" date="2017-09" db="EMBL/GenBank/DDBJ databases">
        <title>Depth-based differentiation of microbial function through sediment-hosted aquifers and enrichment of novel symbionts in the deep terrestrial subsurface.</title>
        <authorList>
            <person name="Probst A.J."/>
            <person name="Ladd B."/>
            <person name="Jarett J.K."/>
            <person name="Geller-Mcgrath D.E."/>
            <person name="Sieber C.M.K."/>
            <person name="Emerson J.B."/>
            <person name="Anantharaman K."/>
            <person name="Thomas B.C."/>
            <person name="Malmstrom R."/>
            <person name="Stieglmeier M."/>
            <person name="Klingl A."/>
            <person name="Woyke T."/>
            <person name="Ryan C.M."/>
            <person name="Banfield J.F."/>
        </authorList>
    </citation>
    <scope>NUCLEOTIDE SEQUENCE [LARGE SCALE GENOMIC DNA]</scope>
</reference>
<evidence type="ECO:0000313" key="7">
    <source>
        <dbReference type="EMBL" id="PIZ15441.1"/>
    </source>
</evidence>
<feature type="binding site" evidence="6">
    <location>
        <position position="224"/>
    </location>
    <ligand>
        <name>NAD(+)</name>
        <dbReference type="ChEBI" id="CHEBI:57540"/>
    </ligand>
</feature>
<evidence type="ECO:0000256" key="5">
    <source>
        <dbReference type="ARBA" id="ARBA00047925"/>
    </source>
</evidence>
<dbReference type="InterPro" id="IPR016064">
    <property type="entry name" value="NAD/diacylglycerol_kinase_sf"/>
</dbReference>